<dbReference type="InterPro" id="IPR002347">
    <property type="entry name" value="SDR_fam"/>
</dbReference>
<protein>
    <submittedName>
        <fullName evidence="6">3-oxoacyl-(Acyl-carrier-protein) reductase</fullName>
        <ecNumber evidence="6">1.1.1.100</ecNumber>
    </submittedName>
</protein>
<dbReference type="HOGENOM" id="CLU_010194_9_0_0"/>
<evidence type="ECO:0000313" key="6">
    <source>
        <dbReference type="EMBL" id="ADY61437.1"/>
    </source>
</evidence>
<keyword evidence="7" id="KW-1185">Reference proteome</keyword>
<keyword evidence="2" id="KW-0521">NADP</keyword>
<evidence type="ECO:0000313" key="7">
    <source>
        <dbReference type="Proteomes" id="UP000006860"/>
    </source>
</evidence>
<dbReference type="InterPro" id="IPR036291">
    <property type="entry name" value="NAD(P)-bd_dom_sf"/>
</dbReference>
<name>F0SSV9_RUBBR</name>
<dbReference type="KEGG" id="pbs:Plabr_3854"/>
<dbReference type="Gene3D" id="3.40.50.720">
    <property type="entry name" value="NAD(P)-binding Rossmann-like Domain"/>
    <property type="match status" value="1"/>
</dbReference>
<dbReference type="InterPro" id="IPR057326">
    <property type="entry name" value="KR_dom"/>
</dbReference>
<dbReference type="Proteomes" id="UP000006860">
    <property type="component" value="Chromosome"/>
</dbReference>
<dbReference type="OrthoDB" id="5786478at2"/>
<reference evidence="7" key="1">
    <citation type="submission" date="2011-02" db="EMBL/GenBank/DDBJ databases">
        <title>The complete genome of Planctomyces brasiliensis DSM 5305.</title>
        <authorList>
            <person name="Lucas S."/>
            <person name="Copeland A."/>
            <person name="Lapidus A."/>
            <person name="Bruce D."/>
            <person name="Goodwin L."/>
            <person name="Pitluck S."/>
            <person name="Kyrpides N."/>
            <person name="Mavromatis K."/>
            <person name="Pagani I."/>
            <person name="Ivanova N."/>
            <person name="Ovchinnikova G."/>
            <person name="Lu M."/>
            <person name="Detter J.C."/>
            <person name="Han C."/>
            <person name="Land M."/>
            <person name="Hauser L."/>
            <person name="Markowitz V."/>
            <person name="Cheng J.-F."/>
            <person name="Hugenholtz P."/>
            <person name="Woyke T."/>
            <person name="Wu D."/>
            <person name="Tindall B."/>
            <person name="Pomrenke H.G."/>
            <person name="Brambilla E."/>
            <person name="Klenk H.-P."/>
            <person name="Eisen J.A."/>
        </authorList>
    </citation>
    <scope>NUCLEOTIDE SEQUENCE [LARGE SCALE GENOMIC DNA]</scope>
    <source>
        <strain evidence="7">ATCC 49424 / DSM 5305 / JCM 21570 / NBRC 103401 / IFAM 1448</strain>
    </source>
</reference>
<organism evidence="6 7">
    <name type="scientific">Rubinisphaera brasiliensis (strain ATCC 49424 / DSM 5305 / JCM 21570 / IAM 15109 / NBRC 103401 / IFAM 1448)</name>
    <name type="common">Planctomyces brasiliensis</name>
    <dbReference type="NCBI Taxonomy" id="756272"/>
    <lineage>
        <taxon>Bacteria</taxon>
        <taxon>Pseudomonadati</taxon>
        <taxon>Planctomycetota</taxon>
        <taxon>Planctomycetia</taxon>
        <taxon>Planctomycetales</taxon>
        <taxon>Planctomycetaceae</taxon>
        <taxon>Rubinisphaera</taxon>
    </lineage>
</organism>
<dbReference type="PRINTS" id="PR00080">
    <property type="entry name" value="SDRFAMILY"/>
</dbReference>
<sequence>MKRTALVSGGNRGIGLAIVTAFAQQGNSVWLGSRDLSEGERVAASLREGGLDVTAVQLDLADALSIESAVNHVQGAGHPIDVLVNNAGVYHDRPLLELTDAEIAESLSVHLTGPIRLIQALVPKMVSRGYGRIVNVSSGWGSFAEGLGGPGAYGITKAALNALTVRLANELPSTIKVNSMCPGWVRTRMGGSGATRTPEEGAKTAIWLATLPGDGPSGGFFRDEKPIEW</sequence>
<accession>F0SSV9</accession>
<gene>
    <name evidence="6" type="ordered locus">Plabr_3854</name>
</gene>
<dbReference type="eggNOG" id="COG1028">
    <property type="taxonomic scope" value="Bacteria"/>
</dbReference>
<dbReference type="PRINTS" id="PR00081">
    <property type="entry name" value="GDHRDH"/>
</dbReference>
<feature type="domain" description="Ketoreductase" evidence="5">
    <location>
        <begin position="3"/>
        <end position="187"/>
    </location>
</feature>
<evidence type="ECO:0000256" key="4">
    <source>
        <dbReference type="RuleBase" id="RU000363"/>
    </source>
</evidence>
<dbReference type="RefSeq" id="WP_013630154.1">
    <property type="nucleotide sequence ID" value="NC_015174.1"/>
</dbReference>
<dbReference type="PANTHER" id="PTHR43963">
    <property type="entry name" value="CARBONYL REDUCTASE 1-RELATED"/>
    <property type="match status" value="1"/>
</dbReference>
<dbReference type="SUPFAM" id="SSF51735">
    <property type="entry name" value="NAD(P)-binding Rossmann-fold domains"/>
    <property type="match status" value="1"/>
</dbReference>
<dbReference type="GO" id="GO:0004316">
    <property type="term" value="F:3-oxoacyl-[acyl-carrier-protein] reductase (NADPH) activity"/>
    <property type="evidence" value="ECO:0007669"/>
    <property type="project" value="UniProtKB-EC"/>
</dbReference>
<keyword evidence="3 6" id="KW-0560">Oxidoreductase</keyword>
<dbReference type="AlphaFoldDB" id="F0SSV9"/>
<dbReference type="EC" id="1.1.1.100" evidence="6"/>
<evidence type="ECO:0000259" key="5">
    <source>
        <dbReference type="SMART" id="SM00822"/>
    </source>
</evidence>
<dbReference type="STRING" id="756272.Plabr_3854"/>
<proteinExistence type="inferred from homology"/>
<dbReference type="EMBL" id="CP002546">
    <property type="protein sequence ID" value="ADY61437.1"/>
    <property type="molecule type" value="Genomic_DNA"/>
</dbReference>
<dbReference type="SMART" id="SM00822">
    <property type="entry name" value="PKS_KR"/>
    <property type="match status" value="1"/>
</dbReference>
<evidence type="ECO:0000256" key="2">
    <source>
        <dbReference type="ARBA" id="ARBA00022857"/>
    </source>
</evidence>
<evidence type="ECO:0000256" key="1">
    <source>
        <dbReference type="ARBA" id="ARBA00006484"/>
    </source>
</evidence>
<dbReference type="Pfam" id="PF00106">
    <property type="entry name" value="adh_short"/>
    <property type="match status" value="1"/>
</dbReference>
<evidence type="ECO:0000256" key="3">
    <source>
        <dbReference type="ARBA" id="ARBA00023002"/>
    </source>
</evidence>
<dbReference type="PANTHER" id="PTHR43963:SF6">
    <property type="entry name" value="CHAIN DEHYDROGENASE FAMILY PROTEIN, PUTATIVE (AFU_ORTHOLOGUE AFUA_3G15350)-RELATED"/>
    <property type="match status" value="1"/>
</dbReference>
<comment type="similarity">
    <text evidence="1 4">Belongs to the short-chain dehydrogenases/reductases (SDR) family.</text>
</comment>